<dbReference type="Pfam" id="PF00106">
    <property type="entry name" value="adh_short"/>
    <property type="match status" value="1"/>
</dbReference>
<dbReference type="InterPro" id="IPR036291">
    <property type="entry name" value="NAD(P)-bd_dom_sf"/>
</dbReference>
<name>A0AAV9I0Q0_9PEZI</name>
<keyword evidence="4" id="KW-1185">Reference proteome</keyword>
<dbReference type="AlphaFoldDB" id="A0AAV9I0Q0"/>
<dbReference type="Proteomes" id="UP001321749">
    <property type="component" value="Unassembled WGS sequence"/>
</dbReference>
<reference evidence="3" key="2">
    <citation type="submission" date="2023-06" db="EMBL/GenBank/DDBJ databases">
        <authorList>
            <consortium name="Lawrence Berkeley National Laboratory"/>
            <person name="Mondo S.J."/>
            <person name="Hensen N."/>
            <person name="Bonometti L."/>
            <person name="Westerberg I."/>
            <person name="Brannstrom I.O."/>
            <person name="Guillou S."/>
            <person name="Cros-Aarteil S."/>
            <person name="Calhoun S."/>
            <person name="Haridas S."/>
            <person name="Kuo A."/>
            <person name="Pangilinan J."/>
            <person name="Riley R."/>
            <person name="Labutti K."/>
            <person name="Andreopoulos B."/>
            <person name="Lipzen A."/>
            <person name="Chen C."/>
            <person name="Yanf M."/>
            <person name="Daum C."/>
            <person name="Ng V."/>
            <person name="Clum A."/>
            <person name="Steindorff A."/>
            <person name="Ohm R."/>
            <person name="Martin F."/>
            <person name="Silar P."/>
            <person name="Natvig D."/>
            <person name="Lalanne C."/>
            <person name="Gautier V."/>
            <person name="Ament-Velasquez S.L."/>
            <person name="Kruys A."/>
            <person name="Hutchinson M.I."/>
            <person name="Powell A.J."/>
            <person name="Barry K."/>
            <person name="Miller A.N."/>
            <person name="Grigoriev I.V."/>
            <person name="Debuchy R."/>
            <person name="Gladieux P."/>
            <person name="Thoren M.H."/>
            <person name="Johannesson H."/>
        </authorList>
    </citation>
    <scope>NUCLEOTIDE SEQUENCE</scope>
    <source>
        <strain evidence="3">PSN324</strain>
    </source>
</reference>
<dbReference type="PANTHER" id="PTHR43544">
    <property type="entry name" value="SHORT-CHAIN DEHYDROGENASE/REDUCTASE"/>
    <property type="match status" value="1"/>
</dbReference>
<dbReference type="EMBL" id="MU864940">
    <property type="protein sequence ID" value="KAK4465337.1"/>
    <property type="molecule type" value="Genomic_DNA"/>
</dbReference>
<dbReference type="InterPro" id="IPR051468">
    <property type="entry name" value="Fungal_SecMetab_SDRs"/>
</dbReference>
<comment type="caution">
    <text evidence="3">The sequence shown here is derived from an EMBL/GenBank/DDBJ whole genome shotgun (WGS) entry which is preliminary data.</text>
</comment>
<sequence>MDHLKVDSYWRNFLSTQKPETIARQLLKDAARLDEGAWPSHLALHVPDRKQRAALEIANYLTPSRDLPDSLKRFLYHKIVQRLRNSIRDGGIFQERPPPKDGHLLAGDYEAMVVSPVRSGNRGLPAQADRIIPPTARQVDDALQVLKFVKSSGTISKQSLAEVDRVMELVRERCRNEDERAEPEVQDEEFLLDSSELSTLSWPEIVSRYRIHRPHVRARVCYVCGFLLTAPHRLYRNMCLPCGAFNYAGSAISMPKSLKLPNKTALVTGARINLGYLTALRLLRCGAKVIATSRYPHDAVMRYSREPDFEEWRHRLKVVGADFRLAQHAFAVARAVKDILAQWGNTHLDILINNAAQTIVESVGEEKQAVSEDERQRLEASTMKLNLVHDVEGYQPRVRGGLPPLALYGGPGSHQEKLHTATSTSLLQPDTDTSLNGTAPTSSADEVTETALSLSEPYTKSSWIQTLSEIPYEDVVSAHAINALAPLILCRELLPVMGDPRPKPAPQAKKIKPLGYILNVSSREGLFETSPMHPRKCGTKVHNNMNKAALNMITQTEAGVAWKTRRVAMNSIDPGYLSHAPEMDAHHGGELPLDWEDGAGRVLWPVAIGEVDGDAVWGRFLKHYGAADEDWMNVNR</sequence>
<comment type="similarity">
    <text evidence="1">Belongs to the short-chain dehydrogenases/reductases (SDR) family.</text>
</comment>
<reference evidence="3" key="1">
    <citation type="journal article" date="2023" name="Mol. Phylogenet. Evol.">
        <title>Genome-scale phylogeny and comparative genomics of the fungal order Sordariales.</title>
        <authorList>
            <person name="Hensen N."/>
            <person name="Bonometti L."/>
            <person name="Westerberg I."/>
            <person name="Brannstrom I.O."/>
            <person name="Guillou S."/>
            <person name="Cros-Aarteil S."/>
            <person name="Calhoun S."/>
            <person name="Haridas S."/>
            <person name="Kuo A."/>
            <person name="Mondo S."/>
            <person name="Pangilinan J."/>
            <person name="Riley R."/>
            <person name="LaButti K."/>
            <person name="Andreopoulos B."/>
            <person name="Lipzen A."/>
            <person name="Chen C."/>
            <person name="Yan M."/>
            <person name="Daum C."/>
            <person name="Ng V."/>
            <person name="Clum A."/>
            <person name="Steindorff A."/>
            <person name="Ohm R.A."/>
            <person name="Martin F."/>
            <person name="Silar P."/>
            <person name="Natvig D.O."/>
            <person name="Lalanne C."/>
            <person name="Gautier V."/>
            <person name="Ament-Velasquez S.L."/>
            <person name="Kruys A."/>
            <person name="Hutchinson M.I."/>
            <person name="Powell A.J."/>
            <person name="Barry K."/>
            <person name="Miller A.N."/>
            <person name="Grigoriev I.V."/>
            <person name="Debuchy R."/>
            <person name="Gladieux P."/>
            <person name="Hiltunen Thoren M."/>
            <person name="Johannesson H."/>
        </authorList>
    </citation>
    <scope>NUCLEOTIDE SEQUENCE</scope>
    <source>
        <strain evidence="3">PSN324</strain>
    </source>
</reference>
<evidence type="ECO:0000313" key="3">
    <source>
        <dbReference type="EMBL" id="KAK4465337.1"/>
    </source>
</evidence>
<dbReference type="GO" id="GO:0016491">
    <property type="term" value="F:oxidoreductase activity"/>
    <property type="evidence" value="ECO:0007669"/>
    <property type="project" value="TreeGrafter"/>
</dbReference>
<organism evidence="3 4">
    <name type="scientific">Cladorrhinum samala</name>
    <dbReference type="NCBI Taxonomy" id="585594"/>
    <lineage>
        <taxon>Eukaryota</taxon>
        <taxon>Fungi</taxon>
        <taxon>Dikarya</taxon>
        <taxon>Ascomycota</taxon>
        <taxon>Pezizomycotina</taxon>
        <taxon>Sordariomycetes</taxon>
        <taxon>Sordariomycetidae</taxon>
        <taxon>Sordariales</taxon>
        <taxon>Podosporaceae</taxon>
        <taxon>Cladorrhinum</taxon>
    </lineage>
</organism>
<accession>A0AAV9I0Q0</accession>
<evidence type="ECO:0000256" key="2">
    <source>
        <dbReference type="SAM" id="MobiDB-lite"/>
    </source>
</evidence>
<dbReference type="InterPro" id="IPR002347">
    <property type="entry name" value="SDR_fam"/>
</dbReference>
<dbReference type="Gene3D" id="3.40.50.720">
    <property type="entry name" value="NAD(P)-binding Rossmann-like Domain"/>
    <property type="match status" value="2"/>
</dbReference>
<evidence type="ECO:0000313" key="4">
    <source>
        <dbReference type="Proteomes" id="UP001321749"/>
    </source>
</evidence>
<evidence type="ECO:0000256" key="1">
    <source>
        <dbReference type="ARBA" id="ARBA00006484"/>
    </source>
</evidence>
<dbReference type="GO" id="GO:0005737">
    <property type="term" value="C:cytoplasm"/>
    <property type="evidence" value="ECO:0007669"/>
    <property type="project" value="TreeGrafter"/>
</dbReference>
<dbReference type="PANTHER" id="PTHR43544:SF2">
    <property type="entry name" value="OXIDOREDUCTASE"/>
    <property type="match status" value="1"/>
</dbReference>
<dbReference type="SUPFAM" id="SSF51735">
    <property type="entry name" value="NAD(P)-binding Rossmann-fold domains"/>
    <property type="match status" value="1"/>
</dbReference>
<proteinExistence type="inferred from homology"/>
<gene>
    <name evidence="3" type="ORF">QBC42DRAFT_218880</name>
</gene>
<protein>
    <submittedName>
        <fullName evidence="3">3-oxoacyl-reductase 4</fullName>
    </submittedName>
</protein>
<feature type="compositionally biased region" description="Polar residues" evidence="2">
    <location>
        <begin position="420"/>
        <end position="450"/>
    </location>
</feature>
<feature type="region of interest" description="Disordered" evidence="2">
    <location>
        <begin position="409"/>
        <end position="450"/>
    </location>
</feature>